<dbReference type="Gene3D" id="1.20.1560.10">
    <property type="entry name" value="ABC transporter type 1, transmembrane domain"/>
    <property type="match status" value="2"/>
</dbReference>
<dbReference type="Pfam" id="PF00005">
    <property type="entry name" value="ABC_tran"/>
    <property type="match status" value="1"/>
</dbReference>
<evidence type="ECO:0000313" key="10">
    <source>
        <dbReference type="Proteomes" id="UP000015103"/>
    </source>
</evidence>
<dbReference type="SUPFAM" id="SSF52540">
    <property type="entry name" value="P-loop containing nucleoside triphosphate hydrolases"/>
    <property type="match status" value="1"/>
</dbReference>
<dbReference type="InterPro" id="IPR044726">
    <property type="entry name" value="ABCC_6TM_D2"/>
</dbReference>
<dbReference type="PROSITE" id="PS50893">
    <property type="entry name" value="ABC_TRANSPORTER_2"/>
    <property type="match status" value="1"/>
</dbReference>
<dbReference type="EnsemblMetazoa" id="RPRC001805-RA">
    <property type="protein sequence ID" value="RPRC001805-PA"/>
    <property type="gene ID" value="RPRC001805"/>
</dbReference>
<dbReference type="Pfam" id="PF00664">
    <property type="entry name" value="ABC_membrane"/>
    <property type="match status" value="1"/>
</dbReference>
<keyword evidence="3" id="KW-0813">Transport</keyword>
<dbReference type="eggNOG" id="KOG0054">
    <property type="taxonomic scope" value="Eukaryota"/>
</dbReference>
<reference evidence="9" key="1">
    <citation type="submission" date="2015-05" db="UniProtKB">
        <authorList>
            <consortium name="EnsemblMetazoa"/>
        </authorList>
    </citation>
    <scope>IDENTIFICATION</scope>
</reference>
<dbReference type="Proteomes" id="UP000015103">
    <property type="component" value="Unassembled WGS sequence"/>
</dbReference>
<evidence type="ECO:0000256" key="8">
    <source>
        <dbReference type="ARBA" id="ARBA00023136"/>
    </source>
</evidence>
<dbReference type="InterPro" id="IPR036640">
    <property type="entry name" value="ABC1_TM_sf"/>
</dbReference>
<dbReference type="InterPro" id="IPR003439">
    <property type="entry name" value="ABC_transporter-like_ATP-bd"/>
</dbReference>
<evidence type="ECO:0000256" key="5">
    <source>
        <dbReference type="ARBA" id="ARBA00022741"/>
    </source>
</evidence>
<dbReference type="HOGENOM" id="CLU_000604_27_9_1"/>
<name>T1HCP1_RHOPR</name>
<dbReference type="PANTHER" id="PTHR24223">
    <property type="entry name" value="ATP-BINDING CASSETTE SUB-FAMILY C"/>
    <property type="match status" value="1"/>
</dbReference>
<dbReference type="InterPro" id="IPR027417">
    <property type="entry name" value="P-loop_NTPase"/>
</dbReference>
<dbReference type="SUPFAM" id="SSF90123">
    <property type="entry name" value="ABC transporter transmembrane region"/>
    <property type="match status" value="1"/>
</dbReference>
<keyword evidence="4" id="KW-0812">Transmembrane</keyword>
<dbReference type="EMBL" id="ACPB03004711">
    <property type="status" value="NOT_ANNOTATED_CDS"/>
    <property type="molecule type" value="Genomic_DNA"/>
</dbReference>
<dbReference type="FunFam" id="3.40.50.300:FF:000163">
    <property type="entry name" value="Multidrug resistance-associated protein member 4"/>
    <property type="match status" value="1"/>
</dbReference>
<dbReference type="EMBL" id="ACPB03004712">
    <property type="status" value="NOT_ANNOTATED_CDS"/>
    <property type="molecule type" value="Genomic_DNA"/>
</dbReference>
<dbReference type="PANTHER" id="PTHR24223:SF456">
    <property type="entry name" value="MULTIDRUG RESISTANCE-ASSOCIATED PROTEIN LETHAL(2)03659"/>
    <property type="match status" value="1"/>
</dbReference>
<dbReference type="InterPro" id="IPR017871">
    <property type="entry name" value="ABC_transporter-like_CS"/>
</dbReference>
<comment type="subcellular location">
    <subcellularLocation>
        <location evidence="1">Membrane</location>
        <topology evidence="1">Multi-pass membrane protein</topology>
    </subcellularLocation>
</comment>
<dbReference type="Gene3D" id="3.40.50.300">
    <property type="entry name" value="P-loop containing nucleotide triphosphate hydrolases"/>
    <property type="match status" value="1"/>
</dbReference>
<dbReference type="GO" id="GO:0005524">
    <property type="term" value="F:ATP binding"/>
    <property type="evidence" value="ECO:0007669"/>
    <property type="project" value="UniProtKB-KW"/>
</dbReference>
<dbReference type="OMA" id="ITIEAGW"/>
<dbReference type="EMBL" id="ACPB03004714">
    <property type="status" value="NOT_ANNOTATED_CDS"/>
    <property type="molecule type" value="Genomic_DNA"/>
</dbReference>
<evidence type="ECO:0000313" key="9">
    <source>
        <dbReference type="EnsemblMetazoa" id="RPRC001805-PA"/>
    </source>
</evidence>
<evidence type="ECO:0000256" key="2">
    <source>
        <dbReference type="ARBA" id="ARBA00009726"/>
    </source>
</evidence>
<comment type="similarity">
    <text evidence="2">Belongs to the ABC transporter superfamily. ABCC family. Conjugate transporter (TC 3.A.1.208) subfamily.</text>
</comment>
<dbReference type="GO" id="GO:0016020">
    <property type="term" value="C:membrane"/>
    <property type="evidence" value="ECO:0007669"/>
    <property type="project" value="UniProtKB-SubCell"/>
</dbReference>
<keyword evidence="8" id="KW-0472">Membrane</keyword>
<evidence type="ECO:0000256" key="1">
    <source>
        <dbReference type="ARBA" id="ARBA00004141"/>
    </source>
</evidence>
<dbReference type="GO" id="GO:0140359">
    <property type="term" value="F:ABC-type transporter activity"/>
    <property type="evidence" value="ECO:0007669"/>
    <property type="project" value="InterPro"/>
</dbReference>
<accession>T1HCP1</accession>
<dbReference type="PROSITE" id="PS50929">
    <property type="entry name" value="ABC_TM1F"/>
    <property type="match status" value="1"/>
</dbReference>
<sequence>MPPKKLDEFPSLEVLQKFRMRVKGLGQIEDQGSFQEFCERGHDFTKPVVYVANEVHDRTGPRTFLRMLSCKSIKSVSITGDDSSIATDCDIEVESVKETSKEEYTTYRGNVFLGYVLSGNGGLSRFILYITLLLTAQFFASACDVYVANWTNKEEDRLGEAHSNVDNLLTYGALVAALFAAAISRGAAFFLMCLTCSRGLHSSAAEGVLSTDMSFFNSVPTGGILNRFSRDLGSIDEILPKAILDSNQVIRQDIRSTAVKGGCVFHRSPVFIHLSTSLQGIATIRAHGSSEYLRREFDLHQDLHTTTLYTFLSAQQGYSFSLDLMGIIYLSCVVFLFIILSSSDGVHGADVGLAISQAMTITKLLQWGMRQSSEVVNLMTSVERLLAFISLPREESDTDKICPPPQPWPEMGEIKFNNVTLTYDKEKPPFIENLNLHIRPGEKIGVVGRTGAGKSSLANALFRLTPVEGSITVDGVNIAELSLRSLRSSIAIIPQNPVLFSGNLRRNLDPFNEHPDYVLWRALDELDLSELLKEGHGLDTRISEGGSNFSLGQRQLVCLARAVIKNSRIIVLDEATASIDPETDGLIQKIIRKKFKNCTVLTIAHRLHTVMDSDRIVVMDAGCVVADVISAAKALVQEFGVPYLLLQSADSHLSRMVQESGRSTALHLAMQAEQVGLGARNITQNRNIAERLHLIFGFTMERDYKLLFLQTREFVEK</sequence>
<evidence type="ECO:0000256" key="6">
    <source>
        <dbReference type="ARBA" id="ARBA00022840"/>
    </source>
</evidence>
<evidence type="ECO:0000256" key="4">
    <source>
        <dbReference type="ARBA" id="ARBA00022692"/>
    </source>
</evidence>
<keyword evidence="10" id="KW-1185">Reference proteome</keyword>
<organism evidence="9 10">
    <name type="scientific">Rhodnius prolixus</name>
    <name type="common">Triatomid bug</name>
    <dbReference type="NCBI Taxonomy" id="13249"/>
    <lineage>
        <taxon>Eukaryota</taxon>
        <taxon>Metazoa</taxon>
        <taxon>Ecdysozoa</taxon>
        <taxon>Arthropoda</taxon>
        <taxon>Hexapoda</taxon>
        <taxon>Insecta</taxon>
        <taxon>Pterygota</taxon>
        <taxon>Neoptera</taxon>
        <taxon>Paraneoptera</taxon>
        <taxon>Hemiptera</taxon>
        <taxon>Heteroptera</taxon>
        <taxon>Panheteroptera</taxon>
        <taxon>Cimicomorpha</taxon>
        <taxon>Reduviidae</taxon>
        <taxon>Triatominae</taxon>
        <taxon>Rhodnius</taxon>
    </lineage>
</organism>
<dbReference type="SMART" id="SM00382">
    <property type="entry name" value="AAA"/>
    <property type="match status" value="1"/>
</dbReference>
<dbReference type="VEuPathDB" id="VectorBase:RPRC001805"/>
<dbReference type="STRING" id="13249.T1HCP1"/>
<dbReference type="InterPro" id="IPR003593">
    <property type="entry name" value="AAA+_ATPase"/>
</dbReference>
<keyword evidence="7" id="KW-1133">Transmembrane helix</keyword>
<dbReference type="AlphaFoldDB" id="T1HCP1"/>
<evidence type="ECO:0000256" key="3">
    <source>
        <dbReference type="ARBA" id="ARBA00022448"/>
    </source>
</evidence>
<proteinExistence type="inferred from homology"/>
<dbReference type="EMBL" id="ACPB03004713">
    <property type="status" value="NOT_ANNOTATED_CDS"/>
    <property type="molecule type" value="Genomic_DNA"/>
</dbReference>
<dbReference type="CDD" id="cd03244">
    <property type="entry name" value="ABCC_MRP_domain2"/>
    <property type="match status" value="1"/>
</dbReference>
<dbReference type="InterPro" id="IPR011527">
    <property type="entry name" value="ABC1_TM_dom"/>
</dbReference>
<protein>
    <submittedName>
        <fullName evidence="9">Uncharacterized protein</fullName>
    </submittedName>
</protein>
<evidence type="ECO:0000256" key="7">
    <source>
        <dbReference type="ARBA" id="ARBA00022989"/>
    </source>
</evidence>
<keyword evidence="6" id="KW-0067">ATP-binding</keyword>
<keyword evidence="5" id="KW-0547">Nucleotide-binding</keyword>
<dbReference type="CDD" id="cd18580">
    <property type="entry name" value="ABC_6TM_ABCC_D2"/>
    <property type="match status" value="1"/>
</dbReference>
<dbReference type="GO" id="GO:0016887">
    <property type="term" value="F:ATP hydrolysis activity"/>
    <property type="evidence" value="ECO:0007669"/>
    <property type="project" value="InterPro"/>
</dbReference>
<dbReference type="InterPro" id="IPR050173">
    <property type="entry name" value="ABC_transporter_C-like"/>
</dbReference>
<dbReference type="InParanoid" id="T1HCP1"/>
<dbReference type="PROSITE" id="PS00211">
    <property type="entry name" value="ABC_TRANSPORTER_1"/>
    <property type="match status" value="1"/>
</dbReference>